<feature type="region of interest" description="Disordered" evidence="1">
    <location>
        <begin position="66"/>
        <end position="108"/>
    </location>
</feature>
<dbReference type="InterPro" id="IPR010736">
    <property type="entry name" value="SHIPPO-rpt"/>
</dbReference>
<feature type="region of interest" description="Disordered" evidence="1">
    <location>
        <begin position="419"/>
        <end position="440"/>
    </location>
</feature>
<dbReference type="InterPro" id="IPR051291">
    <property type="entry name" value="CIMAP"/>
</dbReference>
<name>A0A6A5BKM2_NAEFO</name>
<dbReference type="VEuPathDB" id="AmoebaDB:NF0014720"/>
<evidence type="ECO:0000313" key="3">
    <source>
        <dbReference type="Proteomes" id="UP000444721"/>
    </source>
</evidence>
<comment type="caution">
    <text evidence="2">The sequence shown here is derived from an EMBL/GenBank/DDBJ whole genome shotgun (WGS) entry which is preliminary data.</text>
</comment>
<dbReference type="AlphaFoldDB" id="A0A6A5BKM2"/>
<dbReference type="EMBL" id="VFQX01000044">
    <property type="protein sequence ID" value="KAF0975436.1"/>
    <property type="molecule type" value="Genomic_DNA"/>
</dbReference>
<dbReference type="RefSeq" id="XP_044560149.1">
    <property type="nucleotide sequence ID" value="XM_044708954.1"/>
</dbReference>
<dbReference type="Pfam" id="PF07004">
    <property type="entry name" value="SHIPPO-rpt"/>
    <property type="match status" value="3"/>
</dbReference>
<dbReference type="OMA" id="HHTTHEN"/>
<sequence>MSTTHSERGEGGVGGHSFLSDDEDEDLLLDEIDGENLNHHHTTHENQNHSNDHEALNMMRMTQSNKFSNHRNHRSLNASSLTDQNSISSKRKIHNNKSTNSSVNLSSSLNASRNTIPSIHSLPHRFSVESPSISFAKGERTYSYLDRHRISTPGPIYEVTNCNNFVAKNLTPNSYSFPKGKRFVEEELKIAKQAQNPSPTAYNAKLNFSSKQQSDPSYSFGTRTPVVEFRSDSPGPIYLPQPSSPKISKVPTTFGAGERTLRLIENRASPSPGAYDPVLTEPKKSITFTSSKKEDFTFFGDKLSHHKDAYRTPGPIYDPSFRATLSSSPSFSFGTKSPLPSERPSMDGPGFLKPEKYSTAPSITISGKEKEVDPTIIHAPRLRYVNEVFCQENYGRESPGPKYNISGSFLIPSKRKPVTDHLSMMKSEKKKGTSSGKPPYLGYSISKTAAIDTDSPGPIYAPNDDLTTKVRRPSSIIMSPPKKVKRKQAKSPPLLNPKVDALSTIPKVTAPRFVKSSMDCRVSNMFTTSSESPGPVYKVDWDSLSKSVSKSYRGKFGGLS</sequence>
<feature type="compositionally biased region" description="Low complexity" evidence="1">
    <location>
        <begin position="96"/>
        <end position="108"/>
    </location>
</feature>
<accession>A0A6A5BKM2</accession>
<dbReference type="GeneID" id="68112648"/>
<proteinExistence type="predicted"/>
<dbReference type="VEuPathDB" id="AmoebaDB:FDP41_005430"/>
<organism evidence="2 3">
    <name type="scientific">Naegleria fowleri</name>
    <name type="common">Brain eating amoeba</name>
    <dbReference type="NCBI Taxonomy" id="5763"/>
    <lineage>
        <taxon>Eukaryota</taxon>
        <taxon>Discoba</taxon>
        <taxon>Heterolobosea</taxon>
        <taxon>Tetramitia</taxon>
        <taxon>Eutetramitia</taxon>
        <taxon>Vahlkampfiidae</taxon>
        <taxon>Naegleria</taxon>
    </lineage>
</organism>
<evidence type="ECO:0000313" key="2">
    <source>
        <dbReference type="EMBL" id="KAF0975436.1"/>
    </source>
</evidence>
<dbReference type="PANTHER" id="PTHR21580">
    <property type="entry name" value="SHIPPO-1-RELATED"/>
    <property type="match status" value="1"/>
</dbReference>
<evidence type="ECO:0000256" key="1">
    <source>
        <dbReference type="SAM" id="MobiDB-lite"/>
    </source>
</evidence>
<keyword evidence="3" id="KW-1185">Reference proteome</keyword>
<reference evidence="2 3" key="1">
    <citation type="journal article" date="2019" name="Sci. Rep.">
        <title>Nanopore sequencing improves the draft genome of the human pathogenic amoeba Naegleria fowleri.</title>
        <authorList>
            <person name="Liechti N."/>
            <person name="Schurch N."/>
            <person name="Bruggmann R."/>
            <person name="Wittwer M."/>
        </authorList>
    </citation>
    <scope>NUCLEOTIDE SEQUENCE [LARGE SCALE GENOMIC DNA]</scope>
    <source>
        <strain evidence="2 3">ATCC 30894</strain>
    </source>
</reference>
<dbReference type="Proteomes" id="UP000444721">
    <property type="component" value="Unassembled WGS sequence"/>
</dbReference>
<protein>
    <submittedName>
        <fullName evidence="2">Uncharacterized protein</fullName>
    </submittedName>
</protein>
<feature type="region of interest" description="Disordered" evidence="1">
    <location>
        <begin position="1"/>
        <end position="21"/>
    </location>
</feature>
<feature type="compositionally biased region" description="Polar residues" evidence="1">
    <location>
        <begin position="75"/>
        <end position="88"/>
    </location>
</feature>
<gene>
    <name evidence="2" type="ORF">FDP41_005430</name>
</gene>
<dbReference type="OrthoDB" id="10260059at2759"/>
<dbReference type="VEuPathDB" id="AmoebaDB:NfTy_066160"/>
<dbReference type="PANTHER" id="PTHR21580:SF28">
    <property type="entry name" value="BOREALIN N-TERMINAL DOMAIN-CONTAINING PROTEIN-RELATED"/>
    <property type="match status" value="1"/>
</dbReference>
<feature type="compositionally biased region" description="Basic and acidic residues" evidence="1">
    <location>
        <begin position="1"/>
        <end position="10"/>
    </location>
</feature>